<evidence type="ECO:0000256" key="4">
    <source>
        <dbReference type="ARBA" id="ARBA00022723"/>
    </source>
</evidence>
<dbReference type="SUPFAM" id="SSF56784">
    <property type="entry name" value="HAD-like"/>
    <property type="match status" value="1"/>
</dbReference>
<dbReference type="InterPro" id="IPR036412">
    <property type="entry name" value="HAD-like_sf"/>
</dbReference>
<evidence type="ECO:0000256" key="1">
    <source>
        <dbReference type="ARBA" id="ARBA00001946"/>
    </source>
</evidence>
<dbReference type="InterPro" id="IPR050793">
    <property type="entry name" value="CMP-NeuNAc_synthase"/>
</dbReference>
<dbReference type="SFLD" id="SFLDG01138">
    <property type="entry name" value="C1.6.2:_Deoxy-d-mannose-octulo"/>
    <property type="match status" value="1"/>
</dbReference>
<comment type="similarity">
    <text evidence="2">Belongs to the KdsC family.</text>
</comment>
<evidence type="ECO:0000256" key="3">
    <source>
        <dbReference type="ARBA" id="ARBA00011881"/>
    </source>
</evidence>
<keyword evidence="5" id="KW-0378">Hydrolase</keyword>
<dbReference type="SFLD" id="SFLDS00003">
    <property type="entry name" value="Haloacid_Dehalogenase"/>
    <property type="match status" value="1"/>
</dbReference>
<dbReference type="SFLD" id="SFLDG01136">
    <property type="entry name" value="C1.6:_Phosphoserine_Phosphatas"/>
    <property type="match status" value="1"/>
</dbReference>
<accession>A0A3A4RE17</accession>
<dbReference type="InterPro" id="IPR023214">
    <property type="entry name" value="HAD_sf"/>
</dbReference>
<gene>
    <name evidence="8" type="ORF">C4541_05350</name>
</gene>
<keyword evidence="6 7" id="KW-0460">Magnesium</keyword>
<dbReference type="AlphaFoldDB" id="A0A3A4RE17"/>
<evidence type="ECO:0000256" key="6">
    <source>
        <dbReference type="ARBA" id="ARBA00022842"/>
    </source>
</evidence>
<dbReference type="EMBL" id="QZJZ01000041">
    <property type="protein sequence ID" value="RJP59811.1"/>
    <property type="molecule type" value="Genomic_DNA"/>
</dbReference>
<dbReference type="NCBIfam" id="TIGR01670">
    <property type="entry name" value="KdsC-phosphatas"/>
    <property type="match status" value="1"/>
</dbReference>
<organism evidence="8 9">
    <name type="scientific">Candidatus Auribacter fodinae</name>
    <dbReference type="NCBI Taxonomy" id="2093366"/>
    <lineage>
        <taxon>Bacteria</taxon>
        <taxon>Pseudomonadati</taxon>
        <taxon>Candidatus Auribacterota</taxon>
        <taxon>Candidatus Auribacteria</taxon>
        <taxon>Candidatus Auribacterales</taxon>
        <taxon>Candidatus Auribacteraceae</taxon>
        <taxon>Candidatus Auribacter</taxon>
    </lineage>
</organism>
<feature type="binding site" evidence="7">
    <location>
        <position position="18"/>
    </location>
    <ligand>
        <name>Mg(2+)</name>
        <dbReference type="ChEBI" id="CHEBI:18420"/>
    </ligand>
</feature>
<evidence type="ECO:0000313" key="8">
    <source>
        <dbReference type="EMBL" id="RJP59811.1"/>
    </source>
</evidence>
<dbReference type="PANTHER" id="PTHR21485">
    <property type="entry name" value="HAD SUPERFAMILY MEMBERS CMAS AND KDSC"/>
    <property type="match status" value="1"/>
</dbReference>
<reference evidence="8 9" key="1">
    <citation type="journal article" date="2017" name="ISME J.">
        <title>Energy and carbon metabolisms in a deep terrestrial subsurface fluid microbial community.</title>
        <authorList>
            <person name="Momper L."/>
            <person name="Jungbluth S.P."/>
            <person name="Lee M.D."/>
            <person name="Amend J.P."/>
        </authorList>
    </citation>
    <scope>NUCLEOTIDE SEQUENCE [LARGE SCALE GENOMIC DNA]</scope>
    <source>
        <strain evidence="8">SURF_26</strain>
    </source>
</reference>
<evidence type="ECO:0000256" key="5">
    <source>
        <dbReference type="ARBA" id="ARBA00022801"/>
    </source>
</evidence>
<comment type="caution">
    <text evidence="8">The sequence shown here is derived from an EMBL/GenBank/DDBJ whole genome shotgun (WGS) entry which is preliminary data.</text>
</comment>
<protein>
    <submittedName>
        <fullName evidence="8">3-deoxy-D-manno-octulosonate 8-phosphate phosphatase</fullName>
    </submittedName>
</protein>
<name>A0A3A4RE17_9BACT</name>
<dbReference type="PIRSF" id="PIRSF006118">
    <property type="entry name" value="KDO8-P_Ptase"/>
    <property type="match status" value="1"/>
</dbReference>
<comment type="cofactor">
    <cofactor evidence="1 7">
        <name>Mg(2+)</name>
        <dbReference type="ChEBI" id="CHEBI:18420"/>
    </cofactor>
</comment>
<keyword evidence="4 7" id="KW-0479">Metal-binding</keyword>
<dbReference type="InterPro" id="IPR010023">
    <property type="entry name" value="KdsC_fam"/>
</dbReference>
<dbReference type="PANTHER" id="PTHR21485:SF3">
    <property type="entry name" value="N-ACYLNEURAMINATE CYTIDYLYLTRANSFERASE"/>
    <property type="match status" value="1"/>
</dbReference>
<dbReference type="Proteomes" id="UP000266426">
    <property type="component" value="Unassembled WGS sequence"/>
</dbReference>
<dbReference type="Gene3D" id="3.40.50.1000">
    <property type="entry name" value="HAD superfamily/HAD-like"/>
    <property type="match status" value="1"/>
</dbReference>
<evidence type="ECO:0000313" key="9">
    <source>
        <dbReference type="Proteomes" id="UP000266426"/>
    </source>
</evidence>
<sequence>MKKNLYSLAHNILMVVFDFDGVFTDNRVIVSEDGKESVICNRSDGYGPYFLRQIGVHTLVISSEPNPVVRARCTKLKIPCIHGCEDKLETLRAEADKLGVSMEQTAFLGNDINDIECLKHVGLPACVQDSYPSVFQYAAYVTSRPGGHGAVREFCDFILEAKQHGE</sequence>
<feature type="binding site" evidence="7">
    <location>
        <position position="20"/>
    </location>
    <ligand>
        <name>substrate</name>
    </ligand>
</feature>
<dbReference type="GO" id="GO:0046872">
    <property type="term" value="F:metal ion binding"/>
    <property type="evidence" value="ECO:0007669"/>
    <property type="project" value="UniProtKB-KW"/>
</dbReference>
<dbReference type="Pfam" id="PF08282">
    <property type="entry name" value="Hydrolase_3"/>
    <property type="match status" value="1"/>
</dbReference>
<comment type="subunit">
    <text evidence="3">Homotetramer.</text>
</comment>
<proteinExistence type="inferred from homology"/>
<dbReference type="GO" id="GO:0016788">
    <property type="term" value="F:hydrolase activity, acting on ester bonds"/>
    <property type="evidence" value="ECO:0007669"/>
    <property type="project" value="InterPro"/>
</dbReference>
<dbReference type="GO" id="GO:0008781">
    <property type="term" value="F:N-acylneuraminate cytidylyltransferase activity"/>
    <property type="evidence" value="ECO:0007669"/>
    <property type="project" value="TreeGrafter"/>
</dbReference>
<evidence type="ECO:0000256" key="7">
    <source>
        <dbReference type="PIRSR" id="PIRSR006118-2"/>
    </source>
</evidence>
<evidence type="ECO:0000256" key="2">
    <source>
        <dbReference type="ARBA" id="ARBA00005893"/>
    </source>
</evidence>